<dbReference type="InterPro" id="IPR017853">
    <property type="entry name" value="GH"/>
</dbReference>
<evidence type="ECO:0000256" key="1">
    <source>
        <dbReference type="ARBA" id="ARBA00000439"/>
    </source>
</evidence>
<evidence type="ECO:0000256" key="10">
    <source>
        <dbReference type="RuleBase" id="RU361207"/>
    </source>
</evidence>
<feature type="compositionally biased region" description="Low complexity" evidence="11">
    <location>
        <begin position="146"/>
        <end position="161"/>
    </location>
</feature>
<proteinExistence type="inferred from homology"/>
<dbReference type="InterPro" id="IPR048458">
    <property type="entry name" value="MalQ_N"/>
</dbReference>
<evidence type="ECO:0000256" key="11">
    <source>
        <dbReference type="SAM" id="MobiDB-lite"/>
    </source>
</evidence>
<dbReference type="EMBL" id="CP093326">
    <property type="protein sequence ID" value="UNK45802.1"/>
    <property type="molecule type" value="Genomic_DNA"/>
</dbReference>
<keyword evidence="5 10" id="KW-0328">Glycosyltransferase</keyword>
<evidence type="ECO:0000259" key="12">
    <source>
        <dbReference type="Pfam" id="PF21226"/>
    </source>
</evidence>
<evidence type="ECO:0000256" key="9">
    <source>
        <dbReference type="ARBA" id="ARBA00031501"/>
    </source>
</evidence>
<organism evidence="13 14">
    <name type="scientific">Arthrobacter sulfonylureivorans</name>
    <dbReference type="NCBI Taxonomy" id="2486855"/>
    <lineage>
        <taxon>Bacteria</taxon>
        <taxon>Bacillati</taxon>
        <taxon>Actinomycetota</taxon>
        <taxon>Actinomycetes</taxon>
        <taxon>Micrococcales</taxon>
        <taxon>Micrococcaceae</taxon>
        <taxon>Arthrobacter</taxon>
    </lineage>
</organism>
<dbReference type="Gene3D" id="3.20.20.80">
    <property type="entry name" value="Glycosidases"/>
    <property type="match status" value="1"/>
</dbReference>
<dbReference type="EC" id="2.4.1.25" evidence="3 10"/>
<keyword evidence="14" id="KW-1185">Reference proteome</keyword>
<keyword evidence="7 10" id="KW-0119">Carbohydrate metabolism</keyword>
<dbReference type="RefSeq" id="WP_241913971.1">
    <property type="nucleotide sequence ID" value="NZ_CP093326.1"/>
</dbReference>
<dbReference type="Pfam" id="PF21226">
    <property type="entry name" value="MalQ_N"/>
    <property type="match status" value="1"/>
</dbReference>
<keyword evidence="6 10" id="KW-0808">Transferase</keyword>
<dbReference type="PANTHER" id="PTHR32438:SF5">
    <property type="entry name" value="4-ALPHA-GLUCANOTRANSFERASE DPE1, CHLOROPLASTIC_AMYLOPLASTIC"/>
    <property type="match status" value="1"/>
</dbReference>
<evidence type="ECO:0000313" key="14">
    <source>
        <dbReference type="Proteomes" id="UP000829069"/>
    </source>
</evidence>
<dbReference type="Proteomes" id="UP000829069">
    <property type="component" value="Chromosome"/>
</dbReference>
<dbReference type="Pfam" id="PF02446">
    <property type="entry name" value="Glyco_hydro_77"/>
    <property type="match status" value="1"/>
</dbReference>
<evidence type="ECO:0000256" key="7">
    <source>
        <dbReference type="ARBA" id="ARBA00023277"/>
    </source>
</evidence>
<sequence>MAELTALQRLAREHGVGTTFRGWDGIEQAVGPATLVAVLTALGVPCETDDDVTVSLRAAELAPLQRTLPPAVVVRQGDAAEVPVNVSPGARPRVQIVLEDGSRRDVEVVVGGPHEAVGVPRDRLAAVVPADLPLGWHTLEVTEAGADQAPTGQAGAGQTATDRPRTGRLTSHSPATPGSHPPATPGSQAQCALVVTPQRLTTADRLDRSWGLMAQLYSVRSRSSWGIGDLDDLAVLAETAAAKGAGFVLINPLHAAQPKPPVEPSPYLPATRRFVNPIYLRVEDVPEARDIPLRNDFHNANLDAGILDRDPVFAAKLQALEAVFAVPRSAERQQQFDAFRAQEGEGLERFALWCALAETLPPGAPEWSDPEFIESQRSALKDRVEFHEWLQWLCDEQLEAAQRRALDAGMNLGIVHDLAVGVHPAGADAWSLQEVLAADISVGAPPDMFNQQGQNWSQPPWHPERLAESGYAAYRDMLRTILRHAGGIRVDHILGLFRLWWIPVGGPPGEGAYVYYDHEALIGILALEAERAGVVVIGEDLGVFEPGVQDYLAERGILGTSILWFEYDGATPRPPESYRRSCLTSVTTHDLPPTAGYLAGEHVDLRDSLGLLNRPVEEERTLDQAAQESVLSLVRSRVPAASQHDGGAGTSGEQRTVEALHAFIAQTPSVLLGVALTDAVGERRTQNQPGTADEYPNWRIPLAGPDGEAFLLEDLAANERFDSLVRALRER</sequence>
<evidence type="ECO:0000313" key="13">
    <source>
        <dbReference type="EMBL" id="UNK45802.1"/>
    </source>
</evidence>
<protein>
    <recommendedName>
        <fullName evidence="4 10">4-alpha-glucanotransferase</fullName>
        <ecNumber evidence="3 10">2.4.1.25</ecNumber>
    </recommendedName>
    <alternativeName>
        <fullName evidence="8 10">Amylomaltase</fullName>
    </alternativeName>
    <alternativeName>
        <fullName evidence="9 10">Disproportionating enzyme</fullName>
    </alternativeName>
</protein>
<dbReference type="GO" id="GO:0004134">
    <property type="term" value="F:4-alpha-glucanotransferase activity"/>
    <property type="evidence" value="ECO:0007669"/>
    <property type="project" value="UniProtKB-EC"/>
</dbReference>
<dbReference type="NCBIfam" id="TIGR00217">
    <property type="entry name" value="malQ"/>
    <property type="match status" value="1"/>
</dbReference>
<evidence type="ECO:0000256" key="8">
    <source>
        <dbReference type="ARBA" id="ARBA00031423"/>
    </source>
</evidence>
<comment type="catalytic activity">
    <reaction evidence="1 10">
        <text>Transfers a segment of a (1-&gt;4)-alpha-D-glucan to a new position in an acceptor, which may be glucose or a (1-&gt;4)-alpha-D-glucan.</text>
        <dbReference type="EC" id="2.4.1.25"/>
    </reaction>
</comment>
<comment type="similarity">
    <text evidence="2 10">Belongs to the disproportionating enzyme family.</text>
</comment>
<evidence type="ECO:0000256" key="6">
    <source>
        <dbReference type="ARBA" id="ARBA00022679"/>
    </source>
</evidence>
<reference evidence="13 14" key="1">
    <citation type="submission" date="2022-03" db="EMBL/GenBank/DDBJ databases">
        <title>Isotopic signatures of nitrous oxide derived from detoxification processes.</title>
        <authorList>
            <person name="Behrendt U."/>
            <person name="Buchen C."/>
            <person name="Well R."/>
            <person name="Ulrich A."/>
            <person name="Rohe L."/>
            <person name="Kolb S."/>
            <person name="Schloter M."/>
            <person name="Horn M.A."/>
            <person name="Augustin J."/>
        </authorList>
    </citation>
    <scope>NUCLEOTIDE SEQUENCE [LARGE SCALE GENOMIC DNA]</scope>
    <source>
        <strain evidence="13 14">S4-C24</strain>
    </source>
</reference>
<evidence type="ECO:0000256" key="5">
    <source>
        <dbReference type="ARBA" id="ARBA00022676"/>
    </source>
</evidence>
<dbReference type="PANTHER" id="PTHR32438">
    <property type="entry name" value="4-ALPHA-GLUCANOTRANSFERASE DPE1, CHLOROPLASTIC/AMYLOPLASTIC"/>
    <property type="match status" value="1"/>
</dbReference>
<gene>
    <name evidence="13" type="primary">malQ</name>
    <name evidence="13" type="ORF">MNQ99_18120</name>
</gene>
<feature type="domain" description="MalQ N-terminal beta-sandwich" evidence="12">
    <location>
        <begin position="68"/>
        <end position="147"/>
    </location>
</feature>
<name>A0ABY3W8L2_9MICC</name>
<evidence type="ECO:0000256" key="3">
    <source>
        <dbReference type="ARBA" id="ARBA00012560"/>
    </source>
</evidence>
<dbReference type="InterPro" id="IPR003385">
    <property type="entry name" value="Glyco_hydro_77"/>
</dbReference>
<feature type="region of interest" description="Disordered" evidence="11">
    <location>
        <begin position="146"/>
        <end position="187"/>
    </location>
</feature>
<accession>A0ABY3W8L2</accession>
<dbReference type="SUPFAM" id="SSF51445">
    <property type="entry name" value="(Trans)glycosidases"/>
    <property type="match status" value="1"/>
</dbReference>
<evidence type="ECO:0000256" key="4">
    <source>
        <dbReference type="ARBA" id="ARBA00020295"/>
    </source>
</evidence>
<evidence type="ECO:0000256" key="2">
    <source>
        <dbReference type="ARBA" id="ARBA00005684"/>
    </source>
</evidence>